<evidence type="ECO:0000313" key="13">
    <source>
        <dbReference type="Proteomes" id="UP000571183"/>
    </source>
</evidence>
<dbReference type="InterPro" id="IPR012932">
    <property type="entry name" value="VKOR"/>
</dbReference>
<comment type="similarity">
    <text evidence="2">Belongs to the VKOR family.</text>
</comment>
<feature type="transmembrane region" description="Helical" evidence="10">
    <location>
        <begin position="67"/>
        <end position="92"/>
    </location>
</feature>
<dbReference type="RefSeq" id="WP_183304083.1">
    <property type="nucleotide sequence ID" value="NZ_JACIFD010000001.1"/>
</dbReference>
<keyword evidence="6" id="KW-0560">Oxidoreductase</keyword>
<keyword evidence="7 10" id="KW-0472">Membrane</keyword>
<feature type="transmembrane region" description="Helical" evidence="10">
    <location>
        <begin position="99"/>
        <end position="118"/>
    </location>
</feature>
<dbReference type="EMBL" id="JACIFD010000001">
    <property type="protein sequence ID" value="MBB4070793.1"/>
    <property type="molecule type" value="Genomic_DNA"/>
</dbReference>
<protein>
    <submittedName>
        <fullName evidence="12">Putative membrane protein</fullName>
    </submittedName>
</protein>
<dbReference type="Proteomes" id="UP000571183">
    <property type="component" value="Unassembled WGS sequence"/>
</dbReference>
<dbReference type="GO" id="GO:0016491">
    <property type="term" value="F:oxidoreductase activity"/>
    <property type="evidence" value="ECO:0007669"/>
    <property type="project" value="UniProtKB-KW"/>
</dbReference>
<evidence type="ECO:0000256" key="2">
    <source>
        <dbReference type="ARBA" id="ARBA00006214"/>
    </source>
</evidence>
<evidence type="ECO:0000313" key="12">
    <source>
        <dbReference type="EMBL" id="MBB4070793.1"/>
    </source>
</evidence>
<feature type="domain" description="Vitamin K epoxide reductase" evidence="11">
    <location>
        <begin position="10"/>
        <end position="151"/>
    </location>
</feature>
<keyword evidence="9" id="KW-0676">Redox-active center</keyword>
<dbReference type="AlphaFoldDB" id="A0A840DGG2"/>
<dbReference type="Pfam" id="PF07884">
    <property type="entry name" value="VKOR"/>
    <property type="match status" value="1"/>
</dbReference>
<feature type="transmembrane region" description="Helical" evidence="10">
    <location>
        <begin position="167"/>
        <end position="190"/>
    </location>
</feature>
<accession>A0A840DGG2</accession>
<dbReference type="SMART" id="SM00756">
    <property type="entry name" value="VKc"/>
    <property type="match status" value="1"/>
</dbReference>
<keyword evidence="13" id="KW-1185">Reference proteome</keyword>
<dbReference type="InterPro" id="IPR038354">
    <property type="entry name" value="VKOR_sf"/>
</dbReference>
<reference evidence="12" key="1">
    <citation type="submission" date="2020-08" db="EMBL/GenBank/DDBJ databases">
        <title>Sequencing the genomes of 1000 actinobacteria strains.</title>
        <authorList>
            <person name="Klenk H.-P."/>
        </authorList>
    </citation>
    <scope>NUCLEOTIDE SEQUENCE [LARGE SCALE GENOMIC DNA]</scope>
    <source>
        <strain evidence="12">DSM 27064</strain>
    </source>
</reference>
<evidence type="ECO:0000256" key="6">
    <source>
        <dbReference type="ARBA" id="ARBA00023002"/>
    </source>
</evidence>
<dbReference type="GO" id="GO:0016020">
    <property type="term" value="C:membrane"/>
    <property type="evidence" value="ECO:0007669"/>
    <property type="project" value="UniProtKB-SubCell"/>
</dbReference>
<keyword evidence="3 10" id="KW-0812">Transmembrane</keyword>
<name>A0A840DGG2_9MICO</name>
<evidence type="ECO:0000256" key="4">
    <source>
        <dbReference type="ARBA" id="ARBA00022719"/>
    </source>
</evidence>
<comment type="caution">
    <text evidence="12">The sequence shown here is derived from an EMBL/GenBank/DDBJ whole genome shotgun (WGS) entry which is preliminary data.</text>
</comment>
<evidence type="ECO:0000256" key="8">
    <source>
        <dbReference type="ARBA" id="ARBA00023157"/>
    </source>
</evidence>
<evidence type="ECO:0000256" key="10">
    <source>
        <dbReference type="SAM" id="Phobius"/>
    </source>
</evidence>
<evidence type="ECO:0000256" key="9">
    <source>
        <dbReference type="ARBA" id="ARBA00023284"/>
    </source>
</evidence>
<keyword evidence="5 10" id="KW-1133">Transmembrane helix</keyword>
<evidence type="ECO:0000256" key="7">
    <source>
        <dbReference type="ARBA" id="ARBA00023136"/>
    </source>
</evidence>
<dbReference type="CDD" id="cd12922">
    <property type="entry name" value="VKOR_5"/>
    <property type="match status" value="1"/>
</dbReference>
<organism evidence="12 13">
    <name type="scientific">Canibacter oris</name>
    <dbReference type="NCBI Taxonomy" id="1365628"/>
    <lineage>
        <taxon>Bacteria</taxon>
        <taxon>Bacillati</taxon>
        <taxon>Actinomycetota</taxon>
        <taxon>Actinomycetes</taxon>
        <taxon>Micrococcales</taxon>
        <taxon>Microbacteriaceae</taxon>
        <taxon>Canibacter</taxon>
    </lineage>
</organism>
<proteinExistence type="inferred from homology"/>
<dbReference type="Gene3D" id="1.20.1440.130">
    <property type="entry name" value="VKOR domain"/>
    <property type="match status" value="1"/>
</dbReference>
<evidence type="ECO:0000256" key="3">
    <source>
        <dbReference type="ARBA" id="ARBA00022692"/>
    </source>
</evidence>
<feature type="transmembrane region" description="Helical" evidence="10">
    <location>
        <begin position="124"/>
        <end position="146"/>
    </location>
</feature>
<evidence type="ECO:0000259" key="11">
    <source>
        <dbReference type="SMART" id="SM00756"/>
    </source>
</evidence>
<evidence type="ECO:0000256" key="5">
    <source>
        <dbReference type="ARBA" id="ARBA00022989"/>
    </source>
</evidence>
<feature type="transmembrane region" description="Helical" evidence="10">
    <location>
        <begin position="12"/>
        <end position="32"/>
    </location>
</feature>
<gene>
    <name evidence="12" type="ORF">F5897_000069</name>
</gene>
<sequence length="199" mass="22133">MTASTSQNRHRLFAISTIIFAIVGWIGSWELATEYVKKLKNPEYVPNCDFSLLVTCGPNMESWQGSVFGFSNTFLGLGAFVAPLVVGAAILSGAKFNRVFWALYLAGLTFGIAFVFWLSIQSVFYIGTLCPWCMVVWLVTIPLFWFTLGYALRHGYLGNDKNSKAAIFFGAWALPLTLISYAIIACYAQIALDWISHLL</sequence>
<dbReference type="InterPro" id="IPR041714">
    <property type="entry name" value="VKOR_Actinobacteria"/>
</dbReference>
<evidence type="ECO:0000256" key="1">
    <source>
        <dbReference type="ARBA" id="ARBA00004141"/>
    </source>
</evidence>
<dbReference type="GO" id="GO:0048038">
    <property type="term" value="F:quinone binding"/>
    <property type="evidence" value="ECO:0007669"/>
    <property type="project" value="UniProtKB-KW"/>
</dbReference>
<keyword evidence="4" id="KW-0874">Quinone</keyword>
<comment type="subcellular location">
    <subcellularLocation>
        <location evidence="1">Membrane</location>
        <topology evidence="1">Multi-pass membrane protein</topology>
    </subcellularLocation>
</comment>
<keyword evidence="8" id="KW-1015">Disulfide bond</keyword>